<proteinExistence type="predicted"/>
<dbReference type="SUPFAM" id="SSF53474">
    <property type="entry name" value="alpha/beta-Hydrolases"/>
    <property type="match status" value="1"/>
</dbReference>
<gene>
    <name evidence="3" type="ORF">EDC28_106131</name>
</gene>
<keyword evidence="4" id="KW-1185">Reference proteome</keyword>
<dbReference type="InterPro" id="IPR029058">
    <property type="entry name" value="AB_hydrolase_fold"/>
</dbReference>
<keyword evidence="1" id="KW-0378">Hydrolase</keyword>
<dbReference type="Pfam" id="PF20434">
    <property type="entry name" value="BD-FAE"/>
    <property type="match status" value="1"/>
</dbReference>
<name>A0A3N1NYH9_9GAMM</name>
<dbReference type="PANTHER" id="PTHR48081">
    <property type="entry name" value="AB HYDROLASE SUPERFAMILY PROTEIN C4A8.06C"/>
    <property type="match status" value="1"/>
</dbReference>
<dbReference type="EMBL" id="RJUL01000006">
    <property type="protein sequence ID" value="ROQ24884.1"/>
    <property type="molecule type" value="Genomic_DNA"/>
</dbReference>
<evidence type="ECO:0000313" key="3">
    <source>
        <dbReference type="EMBL" id="ROQ24884.1"/>
    </source>
</evidence>
<sequence>MTKQSLLWLALVLSPLCRGELLAVDDSYTPSERFARYSQTHSELRLPVLAFAAGQEVLFERRYRELGKRELHLDVFKAVSKAASNPGIVLIHGGGWRSGNKSHFYPLANLLAQKGYVVILPEYRLSAEAPYPAGLEDINQAIAWAKAHAKELGLDVGRLAIGGGSSGGQMASLLAYTAPTALYKGAAGGDYSLAALIDMDGVLDFTDPLALANENKKGAASAAALWLGGDYQHAPERWREASPASHVSAKAPPTLVISSGQPRFSAGYQGVFAALAKAGIKHRFYAFDTIHTFWLFEPYLSQTATQIDLFMQQVVGHSPG</sequence>
<protein>
    <submittedName>
        <fullName evidence="3">Acetyl esterase/lipase</fullName>
    </submittedName>
</protein>
<dbReference type="Proteomes" id="UP000268033">
    <property type="component" value="Unassembled WGS sequence"/>
</dbReference>
<comment type="caution">
    <text evidence="3">The sequence shown here is derived from an EMBL/GenBank/DDBJ whole genome shotgun (WGS) entry which is preliminary data.</text>
</comment>
<dbReference type="STRING" id="584787.GCA_001247655_02288"/>
<organism evidence="3 4">
    <name type="scientific">Gallaecimonas pentaromativorans</name>
    <dbReference type="NCBI Taxonomy" id="584787"/>
    <lineage>
        <taxon>Bacteria</taxon>
        <taxon>Pseudomonadati</taxon>
        <taxon>Pseudomonadota</taxon>
        <taxon>Gammaproteobacteria</taxon>
        <taxon>Enterobacterales</taxon>
        <taxon>Gallaecimonadaceae</taxon>
        <taxon>Gallaecimonas</taxon>
    </lineage>
</organism>
<evidence type="ECO:0000256" key="1">
    <source>
        <dbReference type="ARBA" id="ARBA00022801"/>
    </source>
</evidence>
<reference evidence="3 4" key="1">
    <citation type="submission" date="2018-11" db="EMBL/GenBank/DDBJ databases">
        <title>Genomic Encyclopedia of Type Strains, Phase IV (KMG-IV): sequencing the most valuable type-strain genomes for metagenomic binning, comparative biology and taxonomic classification.</title>
        <authorList>
            <person name="Goeker M."/>
        </authorList>
    </citation>
    <scope>NUCLEOTIDE SEQUENCE [LARGE SCALE GENOMIC DNA]</scope>
    <source>
        <strain evidence="3 4">DSM 21945</strain>
    </source>
</reference>
<dbReference type="InterPro" id="IPR050300">
    <property type="entry name" value="GDXG_lipolytic_enzyme"/>
</dbReference>
<dbReference type="PANTHER" id="PTHR48081:SF13">
    <property type="entry name" value="ALPHA_BETA HYDROLASE"/>
    <property type="match status" value="1"/>
</dbReference>
<feature type="domain" description="BD-FAE-like" evidence="2">
    <location>
        <begin position="73"/>
        <end position="258"/>
    </location>
</feature>
<dbReference type="InterPro" id="IPR049492">
    <property type="entry name" value="BD-FAE-like_dom"/>
</dbReference>
<dbReference type="AlphaFoldDB" id="A0A3N1NYH9"/>
<accession>A0A3N1NYH9</accession>
<dbReference type="Gene3D" id="3.40.50.1820">
    <property type="entry name" value="alpha/beta hydrolase"/>
    <property type="match status" value="1"/>
</dbReference>
<dbReference type="RefSeq" id="WP_123421789.1">
    <property type="nucleotide sequence ID" value="NZ_RJUL01000006.1"/>
</dbReference>
<dbReference type="GO" id="GO:0016787">
    <property type="term" value="F:hydrolase activity"/>
    <property type="evidence" value="ECO:0007669"/>
    <property type="project" value="UniProtKB-KW"/>
</dbReference>
<evidence type="ECO:0000313" key="4">
    <source>
        <dbReference type="Proteomes" id="UP000268033"/>
    </source>
</evidence>
<evidence type="ECO:0000259" key="2">
    <source>
        <dbReference type="Pfam" id="PF20434"/>
    </source>
</evidence>